<dbReference type="InterPro" id="IPR028889">
    <property type="entry name" value="USP"/>
</dbReference>
<name>A0A6B2KZ18_9EUKA</name>
<feature type="region of interest" description="Disordered" evidence="2">
    <location>
        <begin position="259"/>
        <end position="305"/>
    </location>
</feature>
<protein>
    <recommendedName>
        <fullName evidence="3">USP domain-containing protein</fullName>
    </recommendedName>
</protein>
<dbReference type="PANTHER" id="PTHR24006">
    <property type="entry name" value="UBIQUITIN CARBOXYL-TERMINAL HYDROLASE"/>
    <property type="match status" value="1"/>
</dbReference>
<proteinExistence type="predicted"/>
<accession>A0A6B2KZ18</accession>
<keyword evidence="1" id="KW-0175">Coiled coil</keyword>
<dbReference type="InterPro" id="IPR038765">
    <property type="entry name" value="Papain-like_cys_pep_sf"/>
</dbReference>
<evidence type="ECO:0000256" key="1">
    <source>
        <dbReference type="SAM" id="Coils"/>
    </source>
</evidence>
<dbReference type="GO" id="GO:0004843">
    <property type="term" value="F:cysteine-type deubiquitinase activity"/>
    <property type="evidence" value="ECO:0007669"/>
    <property type="project" value="InterPro"/>
</dbReference>
<dbReference type="Gene3D" id="3.90.70.10">
    <property type="entry name" value="Cysteine proteinases"/>
    <property type="match status" value="1"/>
</dbReference>
<dbReference type="Pfam" id="PF00443">
    <property type="entry name" value="UCH"/>
    <property type="match status" value="1"/>
</dbReference>
<evidence type="ECO:0000256" key="2">
    <source>
        <dbReference type="SAM" id="MobiDB-lite"/>
    </source>
</evidence>
<feature type="coiled-coil region" evidence="1">
    <location>
        <begin position="69"/>
        <end position="96"/>
    </location>
</feature>
<evidence type="ECO:0000313" key="4">
    <source>
        <dbReference type="EMBL" id="NDV29999.1"/>
    </source>
</evidence>
<dbReference type="CDD" id="cd02257">
    <property type="entry name" value="Peptidase_C19"/>
    <property type="match status" value="1"/>
</dbReference>
<dbReference type="EMBL" id="GIBP01001030">
    <property type="protein sequence ID" value="NDV29999.1"/>
    <property type="molecule type" value="Transcribed_RNA"/>
</dbReference>
<dbReference type="GO" id="GO:0005829">
    <property type="term" value="C:cytosol"/>
    <property type="evidence" value="ECO:0007669"/>
    <property type="project" value="TreeGrafter"/>
</dbReference>
<feature type="compositionally biased region" description="Basic and acidic residues" evidence="2">
    <location>
        <begin position="259"/>
        <end position="289"/>
    </location>
</feature>
<feature type="domain" description="USP" evidence="3">
    <location>
        <begin position="1"/>
        <end position="234"/>
    </location>
</feature>
<dbReference type="PROSITE" id="PS00973">
    <property type="entry name" value="USP_2"/>
    <property type="match status" value="1"/>
</dbReference>
<dbReference type="GO" id="GO:0005634">
    <property type="term" value="C:nucleus"/>
    <property type="evidence" value="ECO:0007669"/>
    <property type="project" value="TreeGrafter"/>
</dbReference>
<dbReference type="InterPro" id="IPR050164">
    <property type="entry name" value="Peptidase_C19"/>
</dbReference>
<dbReference type="GO" id="GO:0016579">
    <property type="term" value="P:protein deubiquitination"/>
    <property type="evidence" value="ECO:0007669"/>
    <property type="project" value="InterPro"/>
</dbReference>
<dbReference type="InterPro" id="IPR018200">
    <property type="entry name" value="USP_CS"/>
</dbReference>
<sequence>MSINSDIYKSLDAVFIHKNVWILEVPSVLIFQPIRFSNENNKKRKNNSQMHIDIDIDIARYTIFHEDKTREICGQINNLEAKLAELKKQLEEINAGPVVINNITTLLQESDPEAQNEAPVTLEDLIPQLKERSNYYEKKILEIQHQITKYQEEIHKAFSGVEGYPYTLYSVCIHSGASPTTGHYWTFIRNFNEQDSWFKLSDSFTSFVHLNEVLHNAVGGNGNESAYYLVYIERNMIEEVAKGQLQLKLVTEHLSHQISMKEREQHNQSDKENMKCEKNTDSNEDKENLKPLVPNNEDEAPHSEVNQKVEMRKKLKLLSDLLVPEDIKKIAETENNALLEKIWPTENEMELAINEPGNKKHELFADLVIAEKKLLDEIELDVFDPRILSIGLYAKYCAYSFEHCIGFILNENYSNIFKDSSLKNEIFSESGDIKRIKLLFQQKMNLVATEEAEYFLRHCLLTLDHQFIHNHFQTNREYYNYIMKGFTLFQAEQWVPALEVFSYSHFVYEKHNASISSMFNITPVLRLILIIFIQRSTTFVRNRKIMEGADLLKKGLSILQTHFPKEIKDEWVDRLRGGSIDAFVECPGDHEEMVGDIFILWTEEGEGEGPTEPVKPNLDSITDWTLFAKELKEKYSQFTLGTQSIVEEYKQPPLPPLFETKTVTQ</sequence>
<organism evidence="4">
    <name type="scientific">Arcella intermedia</name>
    <dbReference type="NCBI Taxonomy" id="1963864"/>
    <lineage>
        <taxon>Eukaryota</taxon>
        <taxon>Amoebozoa</taxon>
        <taxon>Tubulinea</taxon>
        <taxon>Elardia</taxon>
        <taxon>Arcellinida</taxon>
        <taxon>Sphaerothecina</taxon>
        <taxon>Arcellidae</taxon>
        <taxon>Arcella</taxon>
    </lineage>
</organism>
<dbReference type="SUPFAM" id="SSF54001">
    <property type="entry name" value="Cysteine proteinases"/>
    <property type="match status" value="1"/>
</dbReference>
<reference evidence="4" key="1">
    <citation type="journal article" date="2020" name="J. Eukaryot. Microbiol.">
        <title>De novo Sequencing, Assembly and Annotation of the Transcriptome for the Free-Living Testate Amoeba Arcella intermedia.</title>
        <authorList>
            <person name="Ribeiro G.M."/>
            <person name="Porfirio-Sousa A.L."/>
            <person name="Maurer-Alcala X.X."/>
            <person name="Katz L.A."/>
            <person name="Lahr D.J.G."/>
        </authorList>
    </citation>
    <scope>NUCLEOTIDE SEQUENCE</scope>
</reference>
<dbReference type="InterPro" id="IPR001394">
    <property type="entry name" value="Peptidase_C19_UCH"/>
</dbReference>
<evidence type="ECO:0000259" key="3">
    <source>
        <dbReference type="PROSITE" id="PS50235"/>
    </source>
</evidence>
<dbReference type="AlphaFoldDB" id="A0A6B2KZ18"/>
<dbReference type="PROSITE" id="PS50235">
    <property type="entry name" value="USP_3"/>
    <property type="match status" value="1"/>
</dbReference>